<comment type="caution">
    <text evidence="2">The sequence shown here is derived from an EMBL/GenBank/DDBJ whole genome shotgun (WGS) entry which is preliminary data.</text>
</comment>
<dbReference type="Proteomes" id="UP001201812">
    <property type="component" value="Unassembled WGS sequence"/>
</dbReference>
<name>A0AAD4R1L2_9BILA</name>
<sequence>MSYHSPRSDDGKVPNRNAYQIPKIVIATPREVQMASHQEISTAQDEEQNLRDQELQNTPAPQNNTTMVTEIVAPSEVPSTSRQEMGRAEDEEQNRAIQSLLSFGDYDDPHKDFYSSESDDFCSTGDDEPGAQNPENLQLNKENTLPSDSASIAGPSSAGNAFQVPKIVIAPPKNRQVTPKAGPSNKSILVADRPALNERSTEKKAAAKHKIDSDEESSSSNSSQTSGSSSSSSPQFEPPIAPVFTRPQLARRGRKRTINRESTRRGLKRATQEESPRYNTRLRTRERERQNEPLPDLIIKNVAT</sequence>
<feature type="compositionally biased region" description="Polar residues" evidence="1">
    <location>
        <begin position="133"/>
        <end position="150"/>
    </location>
</feature>
<evidence type="ECO:0000313" key="3">
    <source>
        <dbReference type="Proteomes" id="UP001201812"/>
    </source>
</evidence>
<dbReference type="AlphaFoldDB" id="A0AAD4R1L2"/>
<protein>
    <submittedName>
        <fullName evidence="2">Uncharacterized protein</fullName>
    </submittedName>
</protein>
<organism evidence="2 3">
    <name type="scientific">Ditylenchus destructor</name>
    <dbReference type="NCBI Taxonomy" id="166010"/>
    <lineage>
        <taxon>Eukaryota</taxon>
        <taxon>Metazoa</taxon>
        <taxon>Ecdysozoa</taxon>
        <taxon>Nematoda</taxon>
        <taxon>Chromadorea</taxon>
        <taxon>Rhabditida</taxon>
        <taxon>Tylenchina</taxon>
        <taxon>Tylenchomorpha</taxon>
        <taxon>Sphaerularioidea</taxon>
        <taxon>Anguinidae</taxon>
        <taxon>Anguininae</taxon>
        <taxon>Ditylenchus</taxon>
    </lineage>
</organism>
<feature type="compositionally biased region" description="Basic and acidic residues" evidence="1">
    <location>
        <begin position="258"/>
        <end position="276"/>
    </location>
</feature>
<evidence type="ECO:0000256" key="1">
    <source>
        <dbReference type="SAM" id="MobiDB-lite"/>
    </source>
</evidence>
<evidence type="ECO:0000313" key="2">
    <source>
        <dbReference type="EMBL" id="KAI1709815.1"/>
    </source>
</evidence>
<feature type="region of interest" description="Disordered" evidence="1">
    <location>
        <begin position="1"/>
        <end position="304"/>
    </location>
</feature>
<feature type="compositionally biased region" description="Low complexity" evidence="1">
    <location>
        <begin position="218"/>
        <end position="233"/>
    </location>
</feature>
<feature type="compositionally biased region" description="Basic and acidic residues" evidence="1">
    <location>
        <begin position="1"/>
        <end position="13"/>
    </location>
</feature>
<proteinExistence type="predicted"/>
<accession>A0AAD4R1L2</accession>
<feature type="compositionally biased region" description="Polar residues" evidence="1">
    <location>
        <begin position="55"/>
        <end position="68"/>
    </location>
</feature>
<reference evidence="2" key="1">
    <citation type="submission" date="2022-01" db="EMBL/GenBank/DDBJ databases">
        <title>Genome Sequence Resource for Two Populations of Ditylenchus destructor, the Migratory Endoparasitic Phytonematode.</title>
        <authorList>
            <person name="Zhang H."/>
            <person name="Lin R."/>
            <person name="Xie B."/>
        </authorList>
    </citation>
    <scope>NUCLEOTIDE SEQUENCE</scope>
    <source>
        <strain evidence="2">BazhouSP</strain>
    </source>
</reference>
<dbReference type="EMBL" id="JAKKPZ010000029">
    <property type="protein sequence ID" value="KAI1709815.1"/>
    <property type="molecule type" value="Genomic_DNA"/>
</dbReference>
<keyword evidence="3" id="KW-1185">Reference proteome</keyword>
<gene>
    <name evidence="2" type="ORF">DdX_11211</name>
</gene>
<feature type="compositionally biased region" description="Acidic residues" evidence="1">
    <location>
        <begin position="117"/>
        <end position="129"/>
    </location>
</feature>
<feature type="compositionally biased region" description="Basic and acidic residues" evidence="1">
    <location>
        <begin position="195"/>
        <end position="212"/>
    </location>
</feature>